<accession>A0A8S5MCF7</accession>
<protein>
    <submittedName>
        <fullName evidence="1">Uncharacterized protein</fullName>
    </submittedName>
</protein>
<evidence type="ECO:0000313" key="1">
    <source>
        <dbReference type="EMBL" id="DAD79627.1"/>
    </source>
</evidence>
<name>A0A8S5MCF7_9CAUD</name>
<dbReference type="EMBL" id="BK014869">
    <property type="protein sequence ID" value="DAD79627.1"/>
    <property type="molecule type" value="Genomic_DNA"/>
</dbReference>
<proteinExistence type="predicted"/>
<reference evidence="1" key="1">
    <citation type="journal article" date="2021" name="Proc. Natl. Acad. Sci. U.S.A.">
        <title>A Catalog of Tens of Thousands of Viruses from Human Metagenomes Reveals Hidden Associations with Chronic Diseases.</title>
        <authorList>
            <person name="Tisza M.J."/>
            <person name="Buck C.B."/>
        </authorList>
    </citation>
    <scope>NUCLEOTIDE SEQUENCE</scope>
    <source>
        <strain evidence="1">Ct53O25</strain>
    </source>
</reference>
<organism evidence="1">
    <name type="scientific">Podoviridae sp. ct53O25</name>
    <dbReference type="NCBI Taxonomy" id="2826539"/>
    <lineage>
        <taxon>Viruses</taxon>
        <taxon>Duplodnaviria</taxon>
        <taxon>Heunggongvirae</taxon>
        <taxon>Uroviricota</taxon>
        <taxon>Caudoviricetes</taxon>
    </lineage>
</organism>
<sequence length="212" mass="23359">MQVQLALNGHVVDAEVNAVDLANAVVTLLNGDASNRAFTEAFEEVSQKTITDGTAPFMPQVPVGYERFQEQTPFLLKGTSITFNAVRHGIRPMQELVTTPEHNGLDDTEYHGAPGTKIYIYATAWNRDDRNEYEADGFTRLAQNVFGKIVDEVEIPESGVVKIPSAKYSQYNDRDKNKYVGYGTWYSAEHNAYVAAYNGPFALGNPQGSSGV</sequence>